<keyword evidence="1" id="KW-0472">Membrane</keyword>
<evidence type="ECO:0000313" key="2">
    <source>
        <dbReference type="EMBL" id="ORY44345.1"/>
    </source>
</evidence>
<gene>
    <name evidence="2" type="ORF">BCR33DRAFT_716902</name>
</gene>
<comment type="caution">
    <text evidence="2">The sequence shown here is derived from an EMBL/GenBank/DDBJ whole genome shotgun (WGS) entry which is preliminary data.</text>
</comment>
<feature type="transmembrane region" description="Helical" evidence="1">
    <location>
        <begin position="14"/>
        <end position="38"/>
    </location>
</feature>
<keyword evidence="3" id="KW-1185">Reference proteome</keyword>
<keyword evidence="1" id="KW-1133">Transmembrane helix</keyword>
<keyword evidence="1" id="KW-0812">Transmembrane</keyword>
<dbReference type="OrthoDB" id="10489385at2759"/>
<evidence type="ECO:0000256" key="1">
    <source>
        <dbReference type="SAM" id="Phobius"/>
    </source>
</evidence>
<dbReference type="EMBL" id="MCGO01000022">
    <property type="protein sequence ID" value="ORY44345.1"/>
    <property type="molecule type" value="Genomic_DNA"/>
</dbReference>
<dbReference type="Proteomes" id="UP000193642">
    <property type="component" value="Unassembled WGS sequence"/>
</dbReference>
<organism evidence="2 3">
    <name type="scientific">Rhizoclosmatium globosum</name>
    <dbReference type="NCBI Taxonomy" id="329046"/>
    <lineage>
        <taxon>Eukaryota</taxon>
        <taxon>Fungi</taxon>
        <taxon>Fungi incertae sedis</taxon>
        <taxon>Chytridiomycota</taxon>
        <taxon>Chytridiomycota incertae sedis</taxon>
        <taxon>Chytridiomycetes</taxon>
        <taxon>Chytridiales</taxon>
        <taxon>Chytriomycetaceae</taxon>
        <taxon>Rhizoclosmatium</taxon>
    </lineage>
</organism>
<name>A0A1Y2CDF6_9FUNG</name>
<evidence type="ECO:0000313" key="3">
    <source>
        <dbReference type="Proteomes" id="UP000193642"/>
    </source>
</evidence>
<dbReference type="AlphaFoldDB" id="A0A1Y2CDF6"/>
<sequence length="146" mass="15684">MATTSTHLHRRFEFAGATIPGVVAAALIVVFFGACALIRRSSKSNTSNADNFFKHIQSLLAFLLGQARFQCMVTPIYSARPVPVLQHDLVGSYPIPAYMRRAEGPATDQNAPHYLQPNGAAAAASTAVHNVPVSSHNNHSDAPPDY</sequence>
<reference evidence="2 3" key="1">
    <citation type="submission" date="2016-07" db="EMBL/GenBank/DDBJ databases">
        <title>Pervasive Adenine N6-methylation of Active Genes in Fungi.</title>
        <authorList>
            <consortium name="DOE Joint Genome Institute"/>
            <person name="Mondo S.J."/>
            <person name="Dannebaum R.O."/>
            <person name="Kuo R.C."/>
            <person name="Labutti K."/>
            <person name="Haridas S."/>
            <person name="Kuo A."/>
            <person name="Salamov A."/>
            <person name="Ahrendt S.R."/>
            <person name="Lipzen A."/>
            <person name="Sullivan W."/>
            <person name="Andreopoulos W.B."/>
            <person name="Clum A."/>
            <person name="Lindquist E."/>
            <person name="Daum C."/>
            <person name="Ramamoorthy G.K."/>
            <person name="Gryganskyi A."/>
            <person name="Culley D."/>
            <person name="Magnuson J.K."/>
            <person name="James T.Y."/>
            <person name="O'Malley M.A."/>
            <person name="Stajich J.E."/>
            <person name="Spatafora J.W."/>
            <person name="Visel A."/>
            <person name="Grigoriev I.V."/>
        </authorList>
    </citation>
    <scope>NUCLEOTIDE SEQUENCE [LARGE SCALE GENOMIC DNA]</scope>
    <source>
        <strain evidence="2 3">JEL800</strain>
    </source>
</reference>
<accession>A0A1Y2CDF6</accession>
<proteinExistence type="predicted"/>
<protein>
    <submittedName>
        <fullName evidence="2">Uncharacterized protein</fullName>
    </submittedName>
</protein>